<organism evidence="1 2">
    <name type="scientific">Trichonephila inaurata madagascariensis</name>
    <dbReference type="NCBI Taxonomy" id="2747483"/>
    <lineage>
        <taxon>Eukaryota</taxon>
        <taxon>Metazoa</taxon>
        <taxon>Ecdysozoa</taxon>
        <taxon>Arthropoda</taxon>
        <taxon>Chelicerata</taxon>
        <taxon>Arachnida</taxon>
        <taxon>Araneae</taxon>
        <taxon>Araneomorphae</taxon>
        <taxon>Entelegynae</taxon>
        <taxon>Araneoidea</taxon>
        <taxon>Nephilidae</taxon>
        <taxon>Trichonephila</taxon>
        <taxon>Trichonephila inaurata</taxon>
    </lineage>
</organism>
<name>A0A8X6IIE2_9ARAC</name>
<reference evidence="1" key="1">
    <citation type="submission" date="2020-08" db="EMBL/GenBank/DDBJ databases">
        <title>Multicomponent nature underlies the extraordinary mechanical properties of spider dragline silk.</title>
        <authorList>
            <person name="Kono N."/>
            <person name="Nakamura H."/>
            <person name="Mori M."/>
            <person name="Yoshida Y."/>
            <person name="Ohtoshi R."/>
            <person name="Malay A.D."/>
            <person name="Moran D.A.P."/>
            <person name="Tomita M."/>
            <person name="Numata K."/>
            <person name="Arakawa K."/>
        </authorList>
    </citation>
    <scope>NUCLEOTIDE SEQUENCE</scope>
</reference>
<proteinExistence type="predicted"/>
<dbReference type="AlphaFoldDB" id="A0A8X6IIE2"/>
<sequence length="103" mass="11592">MSVGHFEKNGFHSTRKRRVMKECAAFTHQEKWESQVRCESTKSTFRGSDSVNPPMKRKLKPVLKLSASELKGGKEGSNLKAEMSTILETISSFPLMQAQCTDI</sequence>
<accession>A0A8X6IIE2</accession>
<evidence type="ECO:0000313" key="1">
    <source>
        <dbReference type="EMBL" id="GFS47124.1"/>
    </source>
</evidence>
<gene>
    <name evidence="1" type="ORF">TNIN_426971</name>
</gene>
<keyword evidence="2" id="KW-1185">Reference proteome</keyword>
<protein>
    <submittedName>
        <fullName evidence="1">Uncharacterized protein</fullName>
    </submittedName>
</protein>
<comment type="caution">
    <text evidence="1">The sequence shown here is derived from an EMBL/GenBank/DDBJ whole genome shotgun (WGS) entry which is preliminary data.</text>
</comment>
<dbReference type="EMBL" id="BMAV01026078">
    <property type="protein sequence ID" value="GFS47124.1"/>
    <property type="molecule type" value="Genomic_DNA"/>
</dbReference>
<evidence type="ECO:0000313" key="2">
    <source>
        <dbReference type="Proteomes" id="UP000886998"/>
    </source>
</evidence>
<dbReference type="Proteomes" id="UP000886998">
    <property type="component" value="Unassembled WGS sequence"/>
</dbReference>